<dbReference type="OrthoDB" id="9803735at2"/>
<dbReference type="PRINTS" id="PR00039">
    <property type="entry name" value="HTHLYSR"/>
</dbReference>
<evidence type="ECO:0000256" key="3">
    <source>
        <dbReference type="ARBA" id="ARBA00023125"/>
    </source>
</evidence>
<dbReference type="InterPro" id="IPR000847">
    <property type="entry name" value="LysR_HTH_N"/>
</dbReference>
<dbReference type="GO" id="GO:0003700">
    <property type="term" value="F:DNA-binding transcription factor activity"/>
    <property type="evidence" value="ECO:0007669"/>
    <property type="project" value="InterPro"/>
</dbReference>
<dbReference type="CDD" id="cd08414">
    <property type="entry name" value="PBP2_LTTR_aromatics_like"/>
    <property type="match status" value="1"/>
</dbReference>
<keyword evidence="7" id="KW-1185">Reference proteome</keyword>
<dbReference type="Pfam" id="PF03466">
    <property type="entry name" value="LysR_substrate"/>
    <property type="match status" value="1"/>
</dbReference>
<evidence type="ECO:0000256" key="4">
    <source>
        <dbReference type="ARBA" id="ARBA00023163"/>
    </source>
</evidence>
<gene>
    <name evidence="6" type="ORF">CRI94_15745</name>
</gene>
<dbReference type="Pfam" id="PF00126">
    <property type="entry name" value="HTH_1"/>
    <property type="match status" value="1"/>
</dbReference>
<dbReference type="EMBL" id="PDEQ01000009">
    <property type="protein sequence ID" value="PEN11484.1"/>
    <property type="molecule type" value="Genomic_DNA"/>
</dbReference>
<dbReference type="AlphaFoldDB" id="A0A2A8CUR0"/>
<sequence>MELRHLRYFTALARELNFRRAAESVFVAQSTLSQQIQALEDELDVQLVDRSRQHVALTEAGETFLPYAEEVLREARQAESIARAARDGRAGLLRLTYEATAMRSGLPNLIQSFRKAVPDVKMDLTEVDTHTQIRSLREEQSDVGFLFLPIDERGLRVRSLHVAPMIAVLPETHRLAGRDTVALREMEAEPHVMWARDVAPRIFDAYVRACHDVGFAPRIVQEIRGGESFLGLVEAGLGVSIAHHSNLQIQRPGVRYAVITEPEIPLNLGVAYRQQDDSQVVARLLEMLEQANAFGE</sequence>
<dbReference type="FunFam" id="1.10.10.10:FF:000001">
    <property type="entry name" value="LysR family transcriptional regulator"/>
    <property type="match status" value="1"/>
</dbReference>
<dbReference type="SUPFAM" id="SSF53850">
    <property type="entry name" value="Periplasmic binding protein-like II"/>
    <property type="match status" value="1"/>
</dbReference>
<dbReference type="InterPro" id="IPR036390">
    <property type="entry name" value="WH_DNA-bd_sf"/>
</dbReference>
<comment type="similarity">
    <text evidence="1">Belongs to the LysR transcriptional regulatory family.</text>
</comment>
<comment type="caution">
    <text evidence="6">The sequence shown here is derived from an EMBL/GenBank/DDBJ whole genome shotgun (WGS) entry which is preliminary data.</text>
</comment>
<reference evidence="6 7" key="1">
    <citation type="submission" date="2017-10" db="EMBL/GenBank/DDBJ databases">
        <title>Draft genome of Longibacter Salinarum.</title>
        <authorList>
            <person name="Goh K.M."/>
            <person name="Shamsir M.S."/>
            <person name="Lim S.W."/>
        </authorList>
    </citation>
    <scope>NUCLEOTIDE SEQUENCE [LARGE SCALE GENOMIC DNA]</scope>
    <source>
        <strain evidence="6 7">KCTC 52045</strain>
    </source>
</reference>
<dbReference type="InterPro" id="IPR036388">
    <property type="entry name" value="WH-like_DNA-bd_sf"/>
</dbReference>
<name>A0A2A8CUR0_9BACT</name>
<dbReference type="GO" id="GO:0003677">
    <property type="term" value="F:DNA binding"/>
    <property type="evidence" value="ECO:0007669"/>
    <property type="project" value="UniProtKB-KW"/>
</dbReference>
<evidence type="ECO:0000256" key="2">
    <source>
        <dbReference type="ARBA" id="ARBA00023015"/>
    </source>
</evidence>
<feature type="domain" description="HTH lysR-type" evidence="5">
    <location>
        <begin position="1"/>
        <end position="58"/>
    </location>
</feature>
<dbReference type="Gene3D" id="1.10.10.10">
    <property type="entry name" value="Winged helix-like DNA-binding domain superfamily/Winged helix DNA-binding domain"/>
    <property type="match status" value="1"/>
</dbReference>
<dbReference type="RefSeq" id="WP_098078155.1">
    <property type="nucleotide sequence ID" value="NZ_PDEQ01000009.1"/>
</dbReference>
<evidence type="ECO:0000313" key="6">
    <source>
        <dbReference type="EMBL" id="PEN11484.1"/>
    </source>
</evidence>
<accession>A0A2A8CUR0</accession>
<dbReference type="PROSITE" id="PS50931">
    <property type="entry name" value="HTH_LYSR"/>
    <property type="match status" value="1"/>
</dbReference>
<dbReference type="GO" id="GO:0032993">
    <property type="term" value="C:protein-DNA complex"/>
    <property type="evidence" value="ECO:0007669"/>
    <property type="project" value="TreeGrafter"/>
</dbReference>
<keyword evidence="3" id="KW-0238">DNA-binding</keyword>
<dbReference type="Proteomes" id="UP000220102">
    <property type="component" value="Unassembled WGS sequence"/>
</dbReference>
<protein>
    <submittedName>
        <fullName evidence="6">LysR family transcriptional regulator</fullName>
    </submittedName>
</protein>
<organism evidence="6 7">
    <name type="scientific">Longibacter salinarum</name>
    <dbReference type="NCBI Taxonomy" id="1850348"/>
    <lineage>
        <taxon>Bacteria</taxon>
        <taxon>Pseudomonadati</taxon>
        <taxon>Rhodothermota</taxon>
        <taxon>Rhodothermia</taxon>
        <taxon>Rhodothermales</taxon>
        <taxon>Salisaetaceae</taxon>
        <taxon>Longibacter</taxon>
    </lineage>
</organism>
<dbReference type="PANTHER" id="PTHR30346">
    <property type="entry name" value="TRANSCRIPTIONAL DUAL REGULATOR HCAR-RELATED"/>
    <property type="match status" value="1"/>
</dbReference>
<dbReference type="InterPro" id="IPR005119">
    <property type="entry name" value="LysR_subst-bd"/>
</dbReference>
<evidence type="ECO:0000313" key="7">
    <source>
        <dbReference type="Proteomes" id="UP000220102"/>
    </source>
</evidence>
<dbReference type="Gene3D" id="3.40.190.10">
    <property type="entry name" value="Periplasmic binding protein-like II"/>
    <property type="match status" value="2"/>
</dbReference>
<proteinExistence type="inferred from homology"/>
<dbReference type="PANTHER" id="PTHR30346:SF0">
    <property type="entry name" value="HCA OPERON TRANSCRIPTIONAL ACTIVATOR HCAR"/>
    <property type="match status" value="1"/>
</dbReference>
<keyword evidence="4" id="KW-0804">Transcription</keyword>
<dbReference type="SUPFAM" id="SSF46785">
    <property type="entry name" value="Winged helix' DNA-binding domain"/>
    <property type="match status" value="1"/>
</dbReference>
<keyword evidence="2" id="KW-0805">Transcription regulation</keyword>
<evidence type="ECO:0000259" key="5">
    <source>
        <dbReference type="PROSITE" id="PS50931"/>
    </source>
</evidence>
<evidence type="ECO:0000256" key="1">
    <source>
        <dbReference type="ARBA" id="ARBA00009437"/>
    </source>
</evidence>